<comment type="caution">
    <text evidence="2">The sequence shown here is derived from an EMBL/GenBank/DDBJ whole genome shotgun (WGS) entry which is preliminary data.</text>
</comment>
<keyword evidence="1" id="KW-1133">Transmembrane helix</keyword>
<feature type="transmembrane region" description="Helical" evidence="1">
    <location>
        <begin position="15"/>
        <end position="37"/>
    </location>
</feature>
<dbReference type="EMBL" id="JAENJH010000008">
    <property type="protein sequence ID" value="MBK1787958.1"/>
    <property type="molecule type" value="Genomic_DNA"/>
</dbReference>
<feature type="transmembrane region" description="Helical" evidence="1">
    <location>
        <begin position="43"/>
        <end position="61"/>
    </location>
</feature>
<evidence type="ECO:0000313" key="3">
    <source>
        <dbReference type="Proteomes" id="UP000635245"/>
    </source>
</evidence>
<keyword evidence="1" id="KW-0472">Membrane</keyword>
<protein>
    <submittedName>
        <fullName evidence="2">Uncharacterized protein</fullName>
    </submittedName>
</protein>
<keyword evidence="1" id="KW-0812">Transmembrane</keyword>
<evidence type="ECO:0000313" key="2">
    <source>
        <dbReference type="EMBL" id="MBK1787958.1"/>
    </source>
</evidence>
<reference evidence="2" key="1">
    <citation type="submission" date="2020-12" db="EMBL/GenBank/DDBJ databases">
        <title>Prauserella sp. ASG 168, a novel actinomycete isolated from cave rock.</title>
        <authorList>
            <person name="Suriyachadkun C."/>
        </authorList>
    </citation>
    <scope>NUCLEOTIDE SEQUENCE</scope>
    <source>
        <strain evidence="2">ASG 168</strain>
    </source>
</reference>
<dbReference type="AlphaFoldDB" id="A0A934QZ63"/>
<gene>
    <name evidence="2" type="ORF">JHE00_26810</name>
</gene>
<accession>A0A934QZ63</accession>
<evidence type="ECO:0000256" key="1">
    <source>
        <dbReference type="SAM" id="Phobius"/>
    </source>
</evidence>
<sequence length="83" mass="8893">MSLASRSDWTTSQRILVIGGAIGVVLSVVGAIVSLYTAGTSQAFLFFAIPYPLSVLATVIGKRSREKRLQAAGFRASGLRWLH</sequence>
<proteinExistence type="predicted"/>
<organism evidence="2 3">
    <name type="scientific">Prauserella cavernicola</name>
    <dbReference type="NCBI Taxonomy" id="2800127"/>
    <lineage>
        <taxon>Bacteria</taxon>
        <taxon>Bacillati</taxon>
        <taxon>Actinomycetota</taxon>
        <taxon>Actinomycetes</taxon>
        <taxon>Pseudonocardiales</taxon>
        <taxon>Pseudonocardiaceae</taxon>
        <taxon>Prauserella</taxon>
    </lineage>
</organism>
<dbReference type="RefSeq" id="WP_200323178.1">
    <property type="nucleotide sequence ID" value="NZ_JAENJH010000008.1"/>
</dbReference>
<dbReference type="Proteomes" id="UP000635245">
    <property type="component" value="Unassembled WGS sequence"/>
</dbReference>
<keyword evidence="3" id="KW-1185">Reference proteome</keyword>
<name>A0A934QZ63_9PSEU</name>